<dbReference type="AlphaFoldDB" id="A0A0F9F542"/>
<dbReference type="EMBL" id="LAZR01016789">
    <property type="protein sequence ID" value="KKM02999.1"/>
    <property type="molecule type" value="Genomic_DNA"/>
</dbReference>
<organism evidence="1">
    <name type="scientific">marine sediment metagenome</name>
    <dbReference type="NCBI Taxonomy" id="412755"/>
    <lineage>
        <taxon>unclassified sequences</taxon>
        <taxon>metagenomes</taxon>
        <taxon>ecological metagenomes</taxon>
    </lineage>
</organism>
<dbReference type="EMBL" id="LAZR01031933">
    <property type="protein sequence ID" value="KKL52330.1"/>
    <property type="molecule type" value="Genomic_DNA"/>
</dbReference>
<comment type="caution">
    <text evidence="1">The sequence shown here is derived from an EMBL/GenBank/DDBJ whole genome shotgun (WGS) entry which is preliminary data.</text>
</comment>
<sequence length="58" mass="6490">MSEIDLTRDSDAELRDALVFAISMKAQSKFTENQNGIGLWQEVEDCVRAEMAGRVTNV</sequence>
<accession>A0A0F9F542</accession>
<protein>
    <submittedName>
        <fullName evidence="1">Uncharacterized protein</fullName>
    </submittedName>
</protein>
<reference evidence="1" key="1">
    <citation type="journal article" date="2015" name="Nature">
        <title>Complex archaea that bridge the gap between prokaryotes and eukaryotes.</title>
        <authorList>
            <person name="Spang A."/>
            <person name="Saw J.H."/>
            <person name="Jorgensen S.L."/>
            <person name="Zaremba-Niedzwiedzka K."/>
            <person name="Martijn J."/>
            <person name="Lind A.E."/>
            <person name="van Eijk R."/>
            <person name="Schleper C."/>
            <person name="Guy L."/>
            <person name="Ettema T.J."/>
        </authorList>
    </citation>
    <scope>NUCLEOTIDE SEQUENCE</scope>
</reference>
<gene>
    <name evidence="2" type="ORF">LCGC14_1778780</name>
    <name evidence="1" type="ORF">LCGC14_2286570</name>
</gene>
<evidence type="ECO:0000313" key="1">
    <source>
        <dbReference type="EMBL" id="KKL52330.1"/>
    </source>
</evidence>
<proteinExistence type="predicted"/>
<evidence type="ECO:0000313" key="2">
    <source>
        <dbReference type="EMBL" id="KKM02999.1"/>
    </source>
</evidence>
<name>A0A0F9F542_9ZZZZ</name>